<feature type="domain" description="Shedu protein SduA C-terminal" evidence="2">
    <location>
        <begin position="41"/>
        <end position="212"/>
    </location>
</feature>
<dbReference type="InterPro" id="IPR025359">
    <property type="entry name" value="SduA_C"/>
</dbReference>
<dbReference type="OrthoDB" id="4026940at2"/>
<evidence type="ECO:0000313" key="4">
    <source>
        <dbReference type="Proteomes" id="UP000271291"/>
    </source>
</evidence>
<organism evidence="3 4">
    <name type="scientific">Streptomyces griseoviridis</name>
    <dbReference type="NCBI Taxonomy" id="45398"/>
    <lineage>
        <taxon>Bacteria</taxon>
        <taxon>Bacillati</taxon>
        <taxon>Actinomycetota</taxon>
        <taxon>Actinomycetes</taxon>
        <taxon>Kitasatosporales</taxon>
        <taxon>Streptomycetaceae</taxon>
        <taxon>Streptomyces</taxon>
    </lineage>
</organism>
<dbReference type="KEGG" id="sgd:ELQ87_33455"/>
<dbReference type="AlphaFoldDB" id="A0A3S9ZLQ4"/>
<protein>
    <submittedName>
        <fullName evidence="3">DUF4263 domain-containing protein</fullName>
    </submittedName>
</protein>
<feature type="region of interest" description="Disordered" evidence="1">
    <location>
        <begin position="1"/>
        <end position="20"/>
    </location>
</feature>
<feature type="compositionally biased region" description="Basic and acidic residues" evidence="1">
    <location>
        <begin position="1"/>
        <end position="13"/>
    </location>
</feature>
<evidence type="ECO:0000256" key="1">
    <source>
        <dbReference type="SAM" id="MobiDB-lite"/>
    </source>
</evidence>
<proteinExistence type="predicted"/>
<name>A0A3S9ZLQ4_STRGD</name>
<gene>
    <name evidence="3" type="ORF">ELQ87_33455</name>
</gene>
<dbReference type="Pfam" id="PF14082">
    <property type="entry name" value="SduA_C"/>
    <property type="match status" value="1"/>
</dbReference>
<reference evidence="3 4" key="1">
    <citation type="submission" date="2018-12" db="EMBL/GenBank/DDBJ databases">
        <title>Streptomyces griseoviridis F1-27 complete genome.</title>
        <authorList>
            <person name="Mariita R.M."/>
            <person name="Sello J.K."/>
        </authorList>
    </citation>
    <scope>NUCLEOTIDE SEQUENCE [LARGE SCALE GENOMIC DNA]</scope>
    <source>
        <strain evidence="3 4">F1-27</strain>
    </source>
</reference>
<dbReference type="Proteomes" id="UP000271291">
    <property type="component" value="Chromosome"/>
</dbReference>
<dbReference type="RefSeq" id="WP_127181371.1">
    <property type="nucleotide sequence ID" value="NZ_CP029078.1"/>
</dbReference>
<evidence type="ECO:0000313" key="3">
    <source>
        <dbReference type="EMBL" id="AZS88601.1"/>
    </source>
</evidence>
<evidence type="ECO:0000259" key="2">
    <source>
        <dbReference type="Pfam" id="PF14082"/>
    </source>
</evidence>
<sequence>MDTFRHAETDTSPERPQATPWETYRASVLPQWQSLLDSSPSERQMQEFLELHPCFLPGATDNIGPGGHHGPSFSAVIRQPPLKGLGPTRVPDFMWVRLDTGAIRPICIEIESPRKSWFNKGSRTPTAELTQAVDQLTEWKVWFSSPENQLIFAKTYAPDYTYRPVEPQFVLVYGRDSEFRATTSSHDNPAYMRQKRDHMPRSREYYFTYDQLTAEREAGNYATVTCEVDKWRLDSLPPTFTTGSTMMDLAEIIADPSAVLSRTELMSEERRAYIVDRWKYWRQVALSKHEYFIAVGRE</sequence>
<accession>A0A3S9ZLQ4</accession>
<dbReference type="EMBL" id="CP034687">
    <property type="protein sequence ID" value="AZS88601.1"/>
    <property type="molecule type" value="Genomic_DNA"/>
</dbReference>